<dbReference type="SUPFAM" id="SSF51430">
    <property type="entry name" value="NAD(P)-linked oxidoreductase"/>
    <property type="match status" value="1"/>
</dbReference>
<name>A0A498RCH3_9FIRM</name>
<evidence type="ECO:0000256" key="2">
    <source>
        <dbReference type="ARBA" id="ARBA00022857"/>
    </source>
</evidence>
<dbReference type="Gene3D" id="3.20.20.100">
    <property type="entry name" value="NADP-dependent oxidoreductase domain"/>
    <property type="match status" value="1"/>
</dbReference>
<evidence type="ECO:0000259" key="7">
    <source>
        <dbReference type="Pfam" id="PF00248"/>
    </source>
</evidence>
<keyword evidence="9" id="KW-1185">Reference proteome</keyword>
<dbReference type="PIRSF" id="PIRSF000097">
    <property type="entry name" value="AKR"/>
    <property type="match status" value="1"/>
</dbReference>
<dbReference type="OrthoDB" id="9804790at2"/>
<feature type="domain" description="NADP-dependent oxidoreductase" evidence="7">
    <location>
        <begin position="15"/>
        <end position="258"/>
    </location>
</feature>
<keyword evidence="2" id="KW-0521">NADP</keyword>
<dbReference type="CDD" id="cd19133">
    <property type="entry name" value="AKR_AKR5F1"/>
    <property type="match status" value="1"/>
</dbReference>
<evidence type="ECO:0000313" key="8">
    <source>
        <dbReference type="EMBL" id="VBB08600.1"/>
    </source>
</evidence>
<evidence type="ECO:0000256" key="5">
    <source>
        <dbReference type="PIRSR" id="PIRSR000097-2"/>
    </source>
</evidence>
<protein>
    <submittedName>
        <fullName evidence="8">Aldo/keto reductase</fullName>
    </submittedName>
</protein>
<dbReference type="InterPro" id="IPR020471">
    <property type="entry name" value="AKR"/>
</dbReference>
<dbReference type="Proteomes" id="UP000277811">
    <property type="component" value="Unassembled WGS sequence"/>
</dbReference>
<dbReference type="FunFam" id="3.20.20.100:FF:000015">
    <property type="entry name" value="Oxidoreductase, aldo/keto reductase family"/>
    <property type="match status" value="1"/>
</dbReference>
<dbReference type="PROSITE" id="PS00063">
    <property type="entry name" value="ALDOKETO_REDUCTASE_3"/>
    <property type="match status" value="1"/>
</dbReference>
<evidence type="ECO:0000256" key="1">
    <source>
        <dbReference type="ARBA" id="ARBA00007905"/>
    </source>
</evidence>
<evidence type="ECO:0000256" key="6">
    <source>
        <dbReference type="PIRSR" id="PIRSR000097-3"/>
    </source>
</evidence>
<keyword evidence="3" id="KW-0560">Oxidoreductase</keyword>
<sequence>MRYYDLNNGTQIPIMGFGVWQIDDQQLCESTVEHVLKLGCLLIDTATVYGNEAAVGAAIKKSGVKREDLFITSKLWVQDMGYERTKSAIDRVLIRMGLEYLDMYLIHHPFGDYIGSWRAMEEACEEGKIKAIGVSNFSVNQLQKLMATAKIMPVINQVEFHPLFQQKDLRAFMKEHDIRLEAWSPLASGHENLLTDPAIKEIADKYEKTAGQIILRWHVQEESIAIPKSVNPDRILSNFSLWDFELTTDDMNVLKSLDTNKPVLGYNPDEPGEWRNFIMKIVVES</sequence>
<feature type="binding site" evidence="5">
    <location>
        <position position="107"/>
    </location>
    <ligand>
        <name>substrate</name>
    </ligand>
</feature>
<proteinExistence type="inferred from homology"/>
<evidence type="ECO:0000313" key="9">
    <source>
        <dbReference type="Proteomes" id="UP000277811"/>
    </source>
</evidence>
<dbReference type="PANTHER" id="PTHR43827">
    <property type="entry name" value="2,5-DIKETO-D-GLUCONIC ACID REDUCTASE"/>
    <property type="match status" value="1"/>
</dbReference>
<gene>
    <name evidence="8" type="ORF">LUCI_3878</name>
</gene>
<evidence type="ECO:0000256" key="3">
    <source>
        <dbReference type="ARBA" id="ARBA00023002"/>
    </source>
</evidence>
<reference evidence="8 9" key="1">
    <citation type="submission" date="2018-06" db="EMBL/GenBank/DDBJ databases">
        <authorList>
            <person name="Strepis N."/>
        </authorList>
    </citation>
    <scope>NUCLEOTIDE SEQUENCE [LARGE SCALE GENOMIC DNA]</scope>
    <source>
        <strain evidence="8">LUCI</strain>
    </source>
</reference>
<dbReference type="PANTHER" id="PTHR43827:SF3">
    <property type="entry name" value="NADP-DEPENDENT OXIDOREDUCTASE DOMAIN-CONTAINING PROTEIN"/>
    <property type="match status" value="1"/>
</dbReference>
<dbReference type="InterPro" id="IPR023210">
    <property type="entry name" value="NADP_OxRdtase_dom"/>
</dbReference>
<feature type="active site" description="Proton donor" evidence="4">
    <location>
        <position position="49"/>
    </location>
</feature>
<dbReference type="InterPro" id="IPR018170">
    <property type="entry name" value="Aldo/ket_reductase_CS"/>
</dbReference>
<dbReference type="PRINTS" id="PR00069">
    <property type="entry name" value="ALDKETRDTASE"/>
</dbReference>
<accession>A0A498RCH3</accession>
<dbReference type="PROSITE" id="PS00062">
    <property type="entry name" value="ALDOKETO_REDUCTASE_2"/>
    <property type="match status" value="1"/>
</dbReference>
<comment type="similarity">
    <text evidence="1">Belongs to the aldo/keto reductase family.</text>
</comment>
<dbReference type="Pfam" id="PF00248">
    <property type="entry name" value="Aldo_ket_red"/>
    <property type="match status" value="1"/>
</dbReference>
<dbReference type="EMBL" id="UPPP01000094">
    <property type="protein sequence ID" value="VBB08600.1"/>
    <property type="molecule type" value="Genomic_DNA"/>
</dbReference>
<dbReference type="GO" id="GO:0016616">
    <property type="term" value="F:oxidoreductase activity, acting on the CH-OH group of donors, NAD or NADP as acceptor"/>
    <property type="evidence" value="ECO:0007669"/>
    <property type="project" value="UniProtKB-ARBA"/>
</dbReference>
<evidence type="ECO:0000256" key="4">
    <source>
        <dbReference type="PIRSR" id="PIRSR000097-1"/>
    </source>
</evidence>
<feature type="site" description="Lowers pKa of active site Tyr" evidence="6">
    <location>
        <position position="74"/>
    </location>
</feature>
<dbReference type="AlphaFoldDB" id="A0A498RCH3"/>
<organism evidence="8 9">
    <name type="scientific">Lucifera butyrica</name>
    <dbReference type="NCBI Taxonomy" id="1351585"/>
    <lineage>
        <taxon>Bacteria</taxon>
        <taxon>Bacillati</taxon>
        <taxon>Bacillota</taxon>
        <taxon>Negativicutes</taxon>
        <taxon>Veillonellales</taxon>
        <taxon>Veillonellaceae</taxon>
        <taxon>Lucifera</taxon>
    </lineage>
</organism>
<dbReference type="InterPro" id="IPR036812">
    <property type="entry name" value="NAD(P)_OxRdtase_dom_sf"/>
</dbReference>